<dbReference type="AlphaFoldDB" id="A0A2P8EQG8"/>
<proteinExistence type="predicted"/>
<dbReference type="EMBL" id="PYGI01000023">
    <property type="protein sequence ID" value="PSL11717.1"/>
    <property type="molecule type" value="Genomic_DNA"/>
</dbReference>
<evidence type="ECO:0000313" key="1">
    <source>
        <dbReference type="EMBL" id="PSL11717.1"/>
    </source>
</evidence>
<gene>
    <name evidence="1" type="ORF">CLV44_12335</name>
</gene>
<dbReference type="RefSeq" id="WP_106592932.1">
    <property type="nucleotide sequence ID" value="NZ_PYGI01000023.1"/>
</dbReference>
<accession>A0A2P8EQG8</accession>
<keyword evidence="2" id="KW-1185">Reference proteome</keyword>
<evidence type="ECO:0000313" key="2">
    <source>
        <dbReference type="Proteomes" id="UP000242133"/>
    </source>
</evidence>
<sequence length="152" mass="16826">MSLIWNESVGVNPFAAIAGDATECRFHYAESAATNDTLVKDAFEECLAMAISYLNANVKNESLYFIVAWDPTTSVVNVVVTDDQKQNDAHDVVTCRFAALNEAKADQSSSLQQYSDTVKFWIKDYLSTNGPFMHYSLVALYTDGTRADTCIL</sequence>
<dbReference type="Proteomes" id="UP000242133">
    <property type="component" value="Unassembled WGS sequence"/>
</dbReference>
<reference evidence="1 2" key="1">
    <citation type="submission" date="2018-03" db="EMBL/GenBank/DDBJ databases">
        <title>Genomic Encyclopedia of Archaeal and Bacterial Type Strains, Phase II (KMG-II): from individual species to whole genera.</title>
        <authorList>
            <person name="Goeker M."/>
        </authorList>
    </citation>
    <scope>NUCLEOTIDE SEQUENCE [LARGE SCALE GENOMIC DNA]</scope>
    <source>
        <strain evidence="1 2">DSM 17586</strain>
    </source>
</reference>
<organism evidence="1 2">
    <name type="scientific">Marinobacterium halophilum</name>
    <dbReference type="NCBI Taxonomy" id="267374"/>
    <lineage>
        <taxon>Bacteria</taxon>
        <taxon>Pseudomonadati</taxon>
        <taxon>Pseudomonadota</taxon>
        <taxon>Gammaproteobacteria</taxon>
        <taxon>Oceanospirillales</taxon>
        <taxon>Oceanospirillaceae</taxon>
        <taxon>Marinobacterium</taxon>
    </lineage>
</organism>
<name>A0A2P8EQG8_9GAMM</name>
<protein>
    <submittedName>
        <fullName evidence="1">Uncharacterized protein</fullName>
    </submittedName>
</protein>
<dbReference type="OrthoDB" id="6089704at2"/>
<comment type="caution">
    <text evidence="1">The sequence shown here is derived from an EMBL/GenBank/DDBJ whole genome shotgun (WGS) entry which is preliminary data.</text>
</comment>